<accession>A0A4Y2U3X4</accession>
<proteinExistence type="predicted"/>
<protein>
    <submittedName>
        <fullName evidence="1">Uncharacterized protein</fullName>
    </submittedName>
</protein>
<comment type="caution">
    <text evidence="1">The sequence shown here is derived from an EMBL/GenBank/DDBJ whole genome shotgun (WGS) entry which is preliminary data.</text>
</comment>
<name>A0A4Y2U3X4_ARAVE</name>
<gene>
    <name evidence="1" type="ORF">AVEN_50788_1</name>
</gene>
<organism evidence="1 2">
    <name type="scientific">Araneus ventricosus</name>
    <name type="common">Orbweaver spider</name>
    <name type="synonym">Epeira ventricosa</name>
    <dbReference type="NCBI Taxonomy" id="182803"/>
    <lineage>
        <taxon>Eukaryota</taxon>
        <taxon>Metazoa</taxon>
        <taxon>Ecdysozoa</taxon>
        <taxon>Arthropoda</taxon>
        <taxon>Chelicerata</taxon>
        <taxon>Arachnida</taxon>
        <taxon>Araneae</taxon>
        <taxon>Araneomorphae</taxon>
        <taxon>Entelegynae</taxon>
        <taxon>Araneoidea</taxon>
        <taxon>Araneidae</taxon>
        <taxon>Araneus</taxon>
    </lineage>
</organism>
<keyword evidence="2" id="KW-1185">Reference proteome</keyword>
<dbReference type="AlphaFoldDB" id="A0A4Y2U3X4"/>
<reference evidence="1 2" key="1">
    <citation type="journal article" date="2019" name="Sci. Rep.">
        <title>Orb-weaving spider Araneus ventricosus genome elucidates the spidroin gene catalogue.</title>
        <authorList>
            <person name="Kono N."/>
            <person name="Nakamura H."/>
            <person name="Ohtoshi R."/>
            <person name="Moran D.A.P."/>
            <person name="Shinohara A."/>
            <person name="Yoshida Y."/>
            <person name="Fujiwara M."/>
            <person name="Mori M."/>
            <person name="Tomita M."/>
            <person name="Arakawa K."/>
        </authorList>
    </citation>
    <scope>NUCLEOTIDE SEQUENCE [LARGE SCALE GENOMIC DNA]</scope>
</reference>
<sequence length="120" mass="13979">MAGFCPKFDRNLQIMCQDHIKNFIPAALIVFELSQQEAIFINVIWLRKEIEFEGLFYQPSDYEEKIKSLIIHHHYLISSNKFQQHSPTKRTTASCSLQMAPKQKWEQVALIVHSETAAKS</sequence>
<evidence type="ECO:0000313" key="1">
    <source>
        <dbReference type="EMBL" id="GBO07709.1"/>
    </source>
</evidence>
<dbReference type="EMBL" id="BGPR01033666">
    <property type="protein sequence ID" value="GBO07709.1"/>
    <property type="molecule type" value="Genomic_DNA"/>
</dbReference>
<dbReference type="Proteomes" id="UP000499080">
    <property type="component" value="Unassembled WGS sequence"/>
</dbReference>
<evidence type="ECO:0000313" key="2">
    <source>
        <dbReference type="Proteomes" id="UP000499080"/>
    </source>
</evidence>